<gene>
    <name evidence="1" type="ORF">ARMOST_17689</name>
</gene>
<sequence>MQMWNPPGCSHSERIFGEVYTSEVFLEMEDSIKPFPGCSLEAVVAPVMIYSDSTHLMNFGDASLWPAYVSLGLLSKYIRARVTSFSSHHLAYFPSLPDWIKDEYVKAYGVSPSDAMLMFLKRELMQSIWRLLLDDKFMDAYRNGIVIQCADGIKRRVYPRLFTYSADYPEKILLSSIKHLSNCLCPCCLIVKDKVRDLEHRQNDVKMAHDWIYKRGYPVDGKAINDLLNTKSLTPNCNAFLEVLLGEGVNFYELFVPDQMHEVKIGGWKSYLNHLIRICHSCGSDVVSKLNKRFRALPTFGLSTIRKFRTDTSAQKKFAARDYEDTIQCAFPCFEGLLPEPANAVVLDNLFDFATWHGFTKLRMHTESTLQVHEALTTSLGKQLHIFETRVCPEFQTKETPSEAGARL</sequence>
<dbReference type="EMBL" id="FUEG01000023">
    <property type="protein sequence ID" value="SJL14233.1"/>
    <property type="molecule type" value="Genomic_DNA"/>
</dbReference>
<reference evidence="2" key="1">
    <citation type="journal article" date="2017" name="Nat. Ecol. Evol.">
        <title>Genome expansion and lineage-specific genetic innovations in the forest pathogenic fungi Armillaria.</title>
        <authorList>
            <person name="Sipos G."/>
            <person name="Prasanna A.N."/>
            <person name="Walter M.C."/>
            <person name="O'Connor E."/>
            <person name="Balint B."/>
            <person name="Krizsan K."/>
            <person name="Kiss B."/>
            <person name="Hess J."/>
            <person name="Varga T."/>
            <person name="Slot J."/>
            <person name="Riley R."/>
            <person name="Boka B."/>
            <person name="Rigling D."/>
            <person name="Barry K."/>
            <person name="Lee J."/>
            <person name="Mihaltcheva S."/>
            <person name="LaButti K."/>
            <person name="Lipzen A."/>
            <person name="Waldron R."/>
            <person name="Moloney N.M."/>
            <person name="Sperisen C."/>
            <person name="Kredics L."/>
            <person name="Vagvoelgyi C."/>
            <person name="Patrignani A."/>
            <person name="Fitzpatrick D."/>
            <person name="Nagy I."/>
            <person name="Doyle S."/>
            <person name="Anderson J.B."/>
            <person name="Grigoriev I.V."/>
            <person name="Gueldener U."/>
            <person name="Muensterkoetter M."/>
            <person name="Nagy L.G."/>
        </authorList>
    </citation>
    <scope>NUCLEOTIDE SEQUENCE [LARGE SCALE GENOMIC DNA]</scope>
    <source>
        <strain evidence="2">C18/9</strain>
    </source>
</reference>
<dbReference type="OMA" id="AKCPCPQ"/>
<organism evidence="1 2">
    <name type="scientific">Armillaria ostoyae</name>
    <name type="common">Armillaria root rot fungus</name>
    <dbReference type="NCBI Taxonomy" id="47428"/>
    <lineage>
        <taxon>Eukaryota</taxon>
        <taxon>Fungi</taxon>
        <taxon>Dikarya</taxon>
        <taxon>Basidiomycota</taxon>
        <taxon>Agaricomycotina</taxon>
        <taxon>Agaricomycetes</taxon>
        <taxon>Agaricomycetidae</taxon>
        <taxon>Agaricales</taxon>
        <taxon>Marasmiineae</taxon>
        <taxon>Physalacriaceae</taxon>
        <taxon>Armillaria</taxon>
    </lineage>
</organism>
<name>A0A284RZP1_ARMOS</name>
<dbReference type="Pfam" id="PF18759">
    <property type="entry name" value="Plavaka"/>
    <property type="match status" value="1"/>
</dbReference>
<keyword evidence="2" id="KW-1185">Reference proteome</keyword>
<accession>A0A284RZP1</accession>
<evidence type="ECO:0000313" key="1">
    <source>
        <dbReference type="EMBL" id="SJL14233.1"/>
    </source>
</evidence>
<protein>
    <submittedName>
        <fullName evidence="1">Uncharacterized protein</fullName>
    </submittedName>
</protein>
<dbReference type="AlphaFoldDB" id="A0A284RZP1"/>
<evidence type="ECO:0000313" key="2">
    <source>
        <dbReference type="Proteomes" id="UP000219338"/>
    </source>
</evidence>
<dbReference type="InterPro" id="IPR041078">
    <property type="entry name" value="Plavaka"/>
</dbReference>
<proteinExistence type="predicted"/>
<dbReference type="OrthoDB" id="3208495at2759"/>
<dbReference type="Proteomes" id="UP000219338">
    <property type="component" value="Unassembled WGS sequence"/>
</dbReference>
<dbReference type="STRING" id="47428.A0A284RZP1"/>